<evidence type="ECO:0000313" key="4">
    <source>
        <dbReference type="Proteomes" id="UP000092578"/>
    </source>
</evidence>
<feature type="region of interest" description="Disordered" evidence="1">
    <location>
        <begin position="24"/>
        <end position="67"/>
    </location>
</feature>
<dbReference type="PROSITE" id="PS51257">
    <property type="entry name" value="PROKAR_LIPOPROTEIN"/>
    <property type="match status" value="1"/>
</dbReference>
<organism evidence="3 4">
    <name type="scientific">Pseudobacillus wudalianchiensis</name>
    <dbReference type="NCBI Taxonomy" id="1743143"/>
    <lineage>
        <taxon>Bacteria</taxon>
        <taxon>Bacillati</taxon>
        <taxon>Bacillota</taxon>
        <taxon>Bacilli</taxon>
        <taxon>Bacillales</taxon>
        <taxon>Bacillaceae</taxon>
        <taxon>Pseudobacillus</taxon>
    </lineage>
</organism>
<protein>
    <recommendedName>
        <fullName evidence="5">Lipoprotein</fullName>
    </recommendedName>
</protein>
<reference evidence="4" key="1">
    <citation type="submission" date="2016-05" db="EMBL/GenBank/DDBJ databases">
        <authorList>
            <person name="Liu B."/>
            <person name="Wang J."/>
            <person name="Zhu Y."/>
            <person name="Liu G."/>
            <person name="Chen Q."/>
            <person name="Chen Z."/>
            <person name="Lan J."/>
            <person name="Che J."/>
            <person name="Ge C."/>
            <person name="Shi H."/>
            <person name="Pan Z."/>
            <person name="Liu X."/>
        </authorList>
    </citation>
    <scope>NUCLEOTIDE SEQUENCE [LARGE SCALE GENOMIC DNA]</scope>
    <source>
        <strain evidence="4">FJAT-27215</strain>
    </source>
</reference>
<keyword evidence="4" id="KW-1185">Reference proteome</keyword>
<name>A0A1B9AAK8_9BACI</name>
<evidence type="ECO:0008006" key="5">
    <source>
        <dbReference type="Google" id="ProtNLM"/>
    </source>
</evidence>
<accession>A0A1B9AAK8</accession>
<feature type="compositionally biased region" description="Polar residues" evidence="1">
    <location>
        <begin position="30"/>
        <end position="43"/>
    </location>
</feature>
<evidence type="ECO:0000313" key="3">
    <source>
        <dbReference type="EMBL" id="OCA80877.1"/>
    </source>
</evidence>
<keyword evidence="2" id="KW-0732">Signal</keyword>
<sequence>MRKFSYLFIMMIFMLLLAAGCGSKKEAEPASTNTDEPKQQVTSEGEKEAAEEKEEEKPADLSSGLEEVSIALQELQGNVDTVPQNADQLKTTGKKVEEKWDAIEEQVEEKYPDDYKNIEDSLYPLIDETKKDKPDAEKMTPLIKDTLEKINAFKGKVSSAS</sequence>
<dbReference type="EMBL" id="MAYT01000032">
    <property type="protein sequence ID" value="OCA80877.1"/>
    <property type="molecule type" value="Genomic_DNA"/>
</dbReference>
<evidence type="ECO:0000256" key="1">
    <source>
        <dbReference type="SAM" id="MobiDB-lite"/>
    </source>
</evidence>
<feature type="region of interest" description="Disordered" evidence="1">
    <location>
        <begin position="76"/>
        <end position="95"/>
    </location>
</feature>
<gene>
    <name evidence="3" type="ORF">A8F95_17370</name>
</gene>
<feature type="chain" id="PRO_5038399214" description="Lipoprotein" evidence="2">
    <location>
        <begin position="19"/>
        <end position="161"/>
    </location>
</feature>
<comment type="caution">
    <text evidence="3">The sequence shown here is derived from an EMBL/GenBank/DDBJ whole genome shotgun (WGS) entry which is preliminary data.</text>
</comment>
<proteinExistence type="predicted"/>
<feature type="signal peptide" evidence="2">
    <location>
        <begin position="1"/>
        <end position="18"/>
    </location>
</feature>
<dbReference type="Proteomes" id="UP000092578">
    <property type="component" value="Unassembled WGS sequence"/>
</dbReference>
<dbReference type="RefSeq" id="WP_065412322.1">
    <property type="nucleotide sequence ID" value="NZ_MAYT01000032.1"/>
</dbReference>
<evidence type="ECO:0000256" key="2">
    <source>
        <dbReference type="SAM" id="SignalP"/>
    </source>
</evidence>
<feature type="compositionally biased region" description="Basic and acidic residues" evidence="1">
    <location>
        <begin position="44"/>
        <end position="59"/>
    </location>
</feature>
<feature type="compositionally biased region" description="Polar residues" evidence="1">
    <location>
        <begin position="76"/>
        <end position="91"/>
    </location>
</feature>
<dbReference type="AlphaFoldDB" id="A0A1B9AAK8"/>